<dbReference type="InterPro" id="IPR004441">
    <property type="entry name" value="rRNA_MeTrfase_TrmH"/>
</dbReference>
<name>A0ABY1NNN6_9BACT</name>
<gene>
    <name evidence="4" type="ORF">SAMN06265339_1276</name>
</gene>
<dbReference type="SMART" id="SM00967">
    <property type="entry name" value="SpoU_sub_bind"/>
    <property type="match status" value="1"/>
</dbReference>
<dbReference type="Pfam" id="PF08032">
    <property type="entry name" value="SpoU_sub_bind"/>
    <property type="match status" value="1"/>
</dbReference>
<dbReference type="InterPro" id="IPR001537">
    <property type="entry name" value="SpoU_MeTrfase"/>
</dbReference>
<dbReference type="PANTHER" id="PTHR46429:SF1">
    <property type="entry name" value="23S RRNA (GUANOSINE-2'-O-)-METHYLTRANSFERASE RLMB"/>
    <property type="match status" value="1"/>
</dbReference>
<dbReference type="Proteomes" id="UP001157911">
    <property type="component" value="Unassembled WGS sequence"/>
</dbReference>
<feature type="domain" description="RNA 2-O ribose methyltransferase substrate binding" evidence="3">
    <location>
        <begin position="2"/>
        <end position="77"/>
    </location>
</feature>
<dbReference type="SUPFAM" id="SSF75217">
    <property type="entry name" value="alpha/beta knot"/>
    <property type="match status" value="1"/>
</dbReference>
<keyword evidence="2" id="KW-0808">Transferase</keyword>
<dbReference type="RefSeq" id="WP_283400734.1">
    <property type="nucleotide sequence ID" value="NZ_FXUB01000003.1"/>
</dbReference>
<protein>
    <submittedName>
        <fullName evidence="4">23S rRNA (Guanosine2251-2'-O)-methyltransferase</fullName>
    </submittedName>
</protein>
<accession>A0ABY1NNN6</accession>
<dbReference type="InterPro" id="IPR029064">
    <property type="entry name" value="Ribosomal_eL30-like_sf"/>
</dbReference>
<evidence type="ECO:0000256" key="2">
    <source>
        <dbReference type="ARBA" id="ARBA00022679"/>
    </source>
</evidence>
<keyword evidence="1" id="KW-0489">Methyltransferase</keyword>
<dbReference type="CDD" id="cd18103">
    <property type="entry name" value="SpoU-like_RlmB"/>
    <property type="match status" value="1"/>
</dbReference>
<organism evidence="4 5">
    <name type="scientific">Desulfurobacterium pacificum</name>
    <dbReference type="NCBI Taxonomy" id="240166"/>
    <lineage>
        <taxon>Bacteria</taxon>
        <taxon>Pseudomonadati</taxon>
        <taxon>Aquificota</taxon>
        <taxon>Aquificia</taxon>
        <taxon>Desulfurobacteriales</taxon>
        <taxon>Desulfurobacteriaceae</taxon>
        <taxon>Desulfurobacterium</taxon>
    </lineage>
</organism>
<dbReference type="InterPro" id="IPR013123">
    <property type="entry name" value="SpoU_subst-bd"/>
</dbReference>
<dbReference type="Pfam" id="PF00588">
    <property type="entry name" value="SpoU_methylase"/>
    <property type="match status" value="1"/>
</dbReference>
<dbReference type="Gene3D" id="3.40.1280.10">
    <property type="match status" value="1"/>
</dbReference>
<sequence length="239" mass="25995">MVIYGVNPIAEAVRSGYPILKVYVEQSFRDREKILPLLSSSYPSAKIVKVPRKKLDEIAKTKKHQGIVAIVSPVEPTDFDELVQRTIDTNGYLLFLDRIEDPHNLGAIFRSADAFGATGIVIPKDRSATITDTVVKASTGAVFYVPYAVVNSFSQAVKEFKKAGGWLIGLETGGKPISKYSFPFPLGLVVGSEGRGISNPVKKQLDDVVTIEMKGHVNSLNVSNAVAIGLYLISLQNET</sequence>
<dbReference type="NCBIfam" id="TIGR00186">
    <property type="entry name" value="rRNA_methyl_3"/>
    <property type="match status" value="1"/>
</dbReference>
<comment type="caution">
    <text evidence="4">The sequence shown here is derived from an EMBL/GenBank/DDBJ whole genome shotgun (WGS) entry which is preliminary data.</text>
</comment>
<evidence type="ECO:0000313" key="4">
    <source>
        <dbReference type="EMBL" id="SMP14124.1"/>
    </source>
</evidence>
<evidence type="ECO:0000313" key="5">
    <source>
        <dbReference type="Proteomes" id="UP001157911"/>
    </source>
</evidence>
<proteinExistence type="predicted"/>
<dbReference type="PANTHER" id="PTHR46429">
    <property type="entry name" value="23S RRNA (GUANOSINE-2'-O-)-METHYLTRANSFERASE RLMB"/>
    <property type="match status" value="1"/>
</dbReference>
<dbReference type="Gene3D" id="3.30.1330.30">
    <property type="match status" value="1"/>
</dbReference>
<evidence type="ECO:0000256" key="1">
    <source>
        <dbReference type="ARBA" id="ARBA00022603"/>
    </source>
</evidence>
<evidence type="ECO:0000259" key="3">
    <source>
        <dbReference type="SMART" id="SM00967"/>
    </source>
</evidence>
<dbReference type="EMBL" id="FXUB01000003">
    <property type="protein sequence ID" value="SMP14124.1"/>
    <property type="molecule type" value="Genomic_DNA"/>
</dbReference>
<dbReference type="InterPro" id="IPR029026">
    <property type="entry name" value="tRNA_m1G_MTases_N"/>
</dbReference>
<dbReference type="InterPro" id="IPR029028">
    <property type="entry name" value="Alpha/beta_knot_MTases"/>
</dbReference>
<dbReference type="SUPFAM" id="SSF55315">
    <property type="entry name" value="L30e-like"/>
    <property type="match status" value="1"/>
</dbReference>
<keyword evidence="5" id="KW-1185">Reference proteome</keyword>
<reference evidence="4 5" key="1">
    <citation type="submission" date="2017-05" db="EMBL/GenBank/DDBJ databases">
        <authorList>
            <person name="Varghese N."/>
            <person name="Submissions S."/>
        </authorList>
    </citation>
    <scope>NUCLEOTIDE SEQUENCE [LARGE SCALE GENOMIC DNA]</scope>
    <source>
        <strain evidence="4 5">DSM 15522</strain>
    </source>
</reference>